<dbReference type="RefSeq" id="XP_026051299.1">
    <property type="nucleotide sequence ID" value="XM_026195514.1"/>
</dbReference>
<evidence type="ECO:0000256" key="3">
    <source>
        <dbReference type="ARBA" id="ARBA00022771"/>
    </source>
</evidence>
<feature type="domain" description="RING-type" evidence="8">
    <location>
        <begin position="13"/>
        <end position="56"/>
    </location>
</feature>
<dbReference type="CDD" id="cd19769">
    <property type="entry name" value="Bbox2_TRIM16-like"/>
    <property type="match status" value="1"/>
</dbReference>
<dbReference type="PROSITE" id="PS50188">
    <property type="entry name" value="B302_SPRY"/>
    <property type="match status" value="1"/>
</dbReference>
<evidence type="ECO:0000256" key="7">
    <source>
        <dbReference type="SAM" id="Coils"/>
    </source>
</evidence>
<dbReference type="InterPro" id="IPR013320">
    <property type="entry name" value="ConA-like_dom_sf"/>
</dbReference>
<dbReference type="Proteomes" id="UP000515129">
    <property type="component" value="Chromosome 21"/>
</dbReference>
<dbReference type="SMART" id="SM00184">
    <property type="entry name" value="RING"/>
    <property type="match status" value="1"/>
</dbReference>
<dbReference type="GO" id="GO:0008270">
    <property type="term" value="F:zinc ion binding"/>
    <property type="evidence" value="ECO:0007669"/>
    <property type="project" value="UniProtKB-KW"/>
</dbReference>
<dbReference type="Gene3D" id="2.60.120.920">
    <property type="match status" value="1"/>
</dbReference>
<evidence type="ECO:0000256" key="2">
    <source>
        <dbReference type="ARBA" id="ARBA00022723"/>
    </source>
</evidence>
<dbReference type="InterPro" id="IPR006574">
    <property type="entry name" value="PRY"/>
</dbReference>
<keyword evidence="7" id="KW-0175">Coiled coil</keyword>
<evidence type="ECO:0000256" key="5">
    <source>
        <dbReference type="ARBA" id="ARBA00022859"/>
    </source>
</evidence>
<dbReference type="Pfam" id="PF25600">
    <property type="entry name" value="TRIM_CC"/>
    <property type="match status" value="1"/>
</dbReference>
<dbReference type="InterPro" id="IPR001870">
    <property type="entry name" value="B30.2/SPRY"/>
</dbReference>
<dbReference type="InterPro" id="IPR051051">
    <property type="entry name" value="E3_ubiq-ligase_TRIM/RNF"/>
</dbReference>
<dbReference type="GO" id="GO:0005737">
    <property type="term" value="C:cytoplasm"/>
    <property type="evidence" value="ECO:0007669"/>
    <property type="project" value="UniProtKB-ARBA"/>
</dbReference>
<evidence type="ECO:0000313" key="12">
    <source>
        <dbReference type="RefSeq" id="XP_026051299.1"/>
    </source>
</evidence>
<dbReference type="InterPro" id="IPR058030">
    <property type="entry name" value="TRIM8/14/16/25/29/45/65_CC"/>
</dbReference>
<organism evidence="11 12">
    <name type="scientific">Carassius auratus</name>
    <name type="common">Goldfish</name>
    <dbReference type="NCBI Taxonomy" id="7957"/>
    <lineage>
        <taxon>Eukaryota</taxon>
        <taxon>Metazoa</taxon>
        <taxon>Chordata</taxon>
        <taxon>Craniata</taxon>
        <taxon>Vertebrata</taxon>
        <taxon>Euteleostomi</taxon>
        <taxon>Actinopterygii</taxon>
        <taxon>Neopterygii</taxon>
        <taxon>Teleostei</taxon>
        <taxon>Ostariophysi</taxon>
        <taxon>Cypriniformes</taxon>
        <taxon>Cyprinidae</taxon>
        <taxon>Cyprininae</taxon>
        <taxon>Carassius</taxon>
    </lineage>
</organism>
<dbReference type="PANTHER" id="PTHR25465">
    <property type="entry name" value="B-BOX DOMAIN CONTAINING"/>
    <property type="match status" value="1"/>
</dbReference>
<dbReference type="SUPFAM" id="SSF49899">
    <property type="entry name" value="Concanavalin A-like lectins/glucanases"/>
    <property type="match status" value="1"/>
</dbReference>
<dbReference type="InterPro" id="IPR003879">
    <property type="entry name" value="Butyrophylin_SPRY"/>
</dbReference>
<keyword evidence="3 6" id="KW-0863">Zinc-finger</keyword>
<feature type="domain" description="B30.2/SPRY" evidence="10">
    <location>
        <begin position="361"/>
        <end position="562"/>
    </location>
</feature>
<dbReference type="Pfam" id="PF00643">
    <property type="entry name" value="zf-B_box"/>
    <property type="match status" value="1"/>
</dbReference>
<keyword evidence="11" id="KW-1185">Reference proteome</keyword>
<dbReference type="InterPro" id="IPR017907">
    <property type="entry name" value="Znf_RING_CS"/>
</dbReference>
<dbReference type="SUPFAM" id="SSF57845">
    <property type="entry name" value="B-box zinc-binding domain"/>
    <property type="match status" value="1"/>
</dbReference>
<evidence type="ECO:0000259" key="10">
    <source>
        <dbReference type="PROSITE" id="PS50188"/>
    </source>
</evidence>
<dbReference type="SMART" id="SM00589">
    <property type="entry name" value="PRY"/>
    <property type="match status" value="1"/>
</dbReference>
<name>A0A6P6IU71_CARAU</name>
<dbReference type="InterPro" id="IPR001841">
    <property type="entry name" value="Znf_RING"/>
</dbReference>
<dbReference type="PROSITE" id="PS00518">
    <property type="entry name" value="ZF_RING_1"/>
    <property type="match status" value="1"/>
</dbReference>
<dbReference type="Gene3D" id="3.30.160.60">
    <property type="entry name" value="Classic Zinc Finger"/>
    <property type="match status" value="1"/>
</dbReference>
<keyword evidence="2" id="KW-0479">Metal-binding</keyword>
<gene>
    <name evidence="12" type="primary">LOC113038236</name>
</gene>
<keyword evidence="1" id="KW-0399">Innate immunity</keyword>
<dbReference type="Pfam" id="PF15227">
    <property type="entry name" value="zf-C3HC4_4"/>
    <property type="match status" value="1"/>
</dbReference>
<dbReference type="PROSITE" id="PS50089">
    <property type="entry name" value="ZF_RING_2"/>
    <property type="match status" value="1"/>
</dbReference>
<accession>A0A6P6IU71</accession>
<sequence length="562" mass="65337">MAEARVSQDEFLCPVCLDLLKDPVAIPCGHSYCKSCITDCWDQDDQKRVYSCPQCRQTFSPRPALARNTMLAEVVEKLKKTRLSDDCEAGAGDVQCDVCTGRKYKAVKSCLVCLNSYCQNHLQQHESFFRGKRHNLTEATGRLQEMICQKHEKILEVFCRTDQKCICLLCTMDEHKNHDTVSAAAQRTEKQKQLKETQKTLQQRIQQREKDLQQLRETVESHKRSAQTAEEDSERIFTELIRSIERSRSELIRLIRDQEKTAVSRAEERLERLEQEINDLRRRDAELEQLSHTQDHIQFLQSFQSLSAPPESTDVNDDLFSSLFSSDDLRESVHQLRDKLEDFCKEQLKKISDRGKVLEIHLLSETSPSSRKDFLQYAHQLTLDLNTVNNYLRLSERNRVITYTYTDQSYPDHPDRFDVCQVLCRESVCGRCYWEIEWRGLFVHISVSYKSISRKGRGKECLFGYNDQSWSLECSQFSYSFIHNNIKTVLPVESTSRRTGMYSDYDYEDVRRIGVFVDHSAGTLSFYSVSDTMSLIHTVQTTFTQTLYPGFTAWSQSSVKLC</sequence>
<dbReference type="Pfam" id="PF13765">
    <property type="entry name" value="PRY"/>
    <property type="match status" value="1"/>
</dbReference>
<evidence type="ECO:0000259" key="8">
    <source>
        <dbReference type="PROSITE" id="PS50089"/>
    </source>
</evidence>
<dbReference type="PROSITE" id="PS50119">
    <property type="entry name" value="ZF_BBOX"/>
    <property type="match status" value="1"/>
</dbReference>
<evidence type="ECO:0000256" key="4">
    <source>
        <dbReference type="ARBA" id="ARBA00022833"/>
    </source>
</evidence>
<dbReference type="PANTHER" id="PTHR25465:SF5">
    <property type="entry name" value="E3 UBIQUITIN_ISG15 LIGASE TRIM25-RELATED"/>
    <property type="match status" value="1"/>
</dbReference>
<dbReference type="SMART" id="SM00336">
    <property type="entry name" value="BBOX"/>
    <property type="match status" value="1"/>
</dbReference>
<evidence type="ECO:0000256" key="1">
    <source>
        <dbReference type="ARBA" id="ARBA00022588"/>
    </source>
</evidence>
<dbReference type="Gene3D" id="3.30.40.10">
    <property type="entry name" value="Zinc/RING finger domain, C3HC4 (zinc finger)"/>
    <property type="match status" value="1"/>
</dbReference>
<dbReference type="CDD" id="cd16040">
    <property type="entry name" value="SPRY_PRY_SNTX"/>
    <property type="match status" value="1"/>
</dbReference>
<dbReference type="InterPro" id="IPR003877">
    <property type="entry name" value="SPRY_dom"/>
</dbReference>
<evidence type="ECO:0000259" key="9">
    <source>
        <dbReference type="PROSITE" id="PS50119"/>
    </source>
</evidence>
<proteinExistence type="predicted"/>
<feature type="domain" description="B box-type" evidence="9">
    <location>
        <begin position="143"/>
        <end position="183"/>
    </location>
</feature>
<dbReference type="Pfam" id="PF00622">
    <property type="entry name" value="SPRY"/>
    <property type="match status" value="1"/>
</dbReference>
<dbReference type="InterPro" id="IPR043136">
    <property type="entry name" value="B30.2/SPRY_sf"/>
</dbReference>
<keyword evidence="4" id="KW-0862">Zinc</keyword>
<protein>
    <submittedName>
        <fullName evidence="12">Tripartite motif-containing protein 16-like</fullName>
    </submittedName>
</protein>
<reference evidence="12" key="1">
    <citation type="submission" date="2025-08" db="UniProtKB">
        <authorList>
            <consortium name="RefSeq"/>
        </authorList>
    </citation>
    <scope>IDENTIFICATION</scope>
    <source>
        <strain evidence="12">Wakin</strain>
        <tissue evidence="12">Muscle</tissue>
    </source>
</reference>
<dbReference type="InterPro" id="IPR000315">
    <property type="entry name" value="Znf_B-box"/>
</dbReference>
<dbReference type="InterPro" id="IPR013083">
    <property type="entry name" value="Znf_RING/FYVE/PHD"/>
</dbReference>
<dbReference type="GO" id="GO:0045087">
    <property type="term" value="P:innate immune response"/>
    <property type="evidence" value="ECO:0007669"/>
    <property type="project" value="UniProtKB-KW"/>
</dbReference>
<feature type="coiled-coil region" evidence="7">
    <location>
        <begin position="191"/>
        <end position="232"/>
    </location>
</feature>
<dbReference type="Gene3D" id="4.10.830.40">
    <property type="match status" value="1"/>
</dbReference>
<dbReference type="SMART" id="SM00449">
    <property type="entry name" value="SPRY"/>
    <property type="match status" value="1"/>
</dbReference>
<dbReference type="KEGG" id="caua:113038236"/>
<dbReference type="PRINTS" id="PR01407">
    <property type="entry name" value="BUTYPHLNCDUF"/>
</dbReference>
<evidence type="ECO:0000256" key="6">
    <source>
        <dbReference type="PROSITE-ProRule" id="PRU00024"/>
    </source>
</evidence>
<dbReference type="GeneID" id="113038236"/>
<dbReference type="SUPFAM" id="SSF57850">
    <property type="entry name" value="RING/U-box"/>
    <property type="match status" value="1"/>
</dbReference>
<keyword evidence="5" id="KW-0391">Immunity</keyword>
<dbReference type="AlphaFoldDB" id="A0A6P6IU71"/>
<dbReference type="OrthoDB" id="8822375at2759"/>
<evidence type="ECO:0000313" key="11">
    <source>
        <dbReference type="Proteomes" id="UP000515129"/>
    </source>
</evidence>
<feature type="coiled-coil region" evidence="7">
    <location>
        <begin position="256"/>
        <end position="290"/>
    </location>
</feature>